<dbReference type="Gene3D" id="3.30.230.10">
    <property type="match status" value="1"/>
</dbReference>
<comment type="pathway">
    <text evidence="9">Isoprenoid biosynthesis; isopentenyl diphosphate biosynthesis via DXP pathway; isopentenyl diphosphate from 1-deoxy-D-xylulose 5-phosphate: step 3/6.</text>
</comment>
<dbReference type="Proteomes" id="UP001063350">
    <property type="component" value="Chromosome"/>
</dbReference>
<dbReference type="SUPFAM" id="SSF54211">
    <property type="entry name" value="Ribosomal protein S5 domain 2-like"/>
    <property type="match status" value="1"/>
</dbReference>
<evidence type="ECO:0000313" key="12">
    <source>
        <dbReference type="EMBL" id="BCO08929.1"/>
    </source>
</evidence>
<dbReference type="NCBIfam" id="TIGR00154">
    <property type="entry name" value="ispE"/>
    <property type="match status" value="1"/>
</dbReference>
<dbReference type="GO" id="GO:0050515">
    <property type="term" value="F:4-(cytidine 5'-diphospho)-2-C-methyl-D-erythritol kinase activity"/>
    <property type="evidence" value="ECO:0007669"/>
    <property type="project" value="UniProtKB-UniRule"/>
</dbReference>
<comment type="catalytic activity">
    <reaction evidence="9">
        <text>4-CDP-2-C-methyl-D-erythritol + ATP = 4-CDP-2-C-methyl-D-erythritol 2-phosphate + ADP + H(+)</text>
        <dbReference type="Rhea" id="RHEA:18437"/>
        <dbReference type="ChEBI" id="CHEBI:15378"/>
        <dbReference type="ChEBI" id="CHEBI:30616"/>
        <dbReference type="ChEBI" id="CHEBI:57823"/>
        <dbReference type="ChEBI" id="CHEBI:57919"/>
        <dbReference type="ChEBI" id="CHEBI:456216"/>
        <dbReference type="EC" id="2.7.1.148"/>
    </reaction>
</comment>
<keyword evidence="7 9" id="KW-0067">ATP-binding</keyword>
<dbReference type="PIRSF" id="PIRSF010376">
    <property type="entry name" value="IspE"/>
    <property type="match status" value="1"/>
</dbReference>
<evidence type="ECO:0000256" key="1">
    <source>
        <dbReference type="ARBA" id="ARBA00009684"/>
    </source>
</evidence>
<dbReference type="SUPFAM" id="SSF55060">
    <property type="entry name" value="GHMP Kinase, C-terminal domain"/>
    <property type="match status" value="1"/>
</dbReference>
<dbReference type="KEGG" id="ddu:GF1_13050"/>
<evidence type="ECO:0000256" key="9">
    <source>
        <dbReference type="HAMAP-Rule" id="MF_00061"/>
    </source>
</evidence>
<keyword evidence="5 9" id="KW-0547">Nucleotide-binding</keyword>
<feature type="domain" description="GHMP kinase C-terminal" evidence="11">
    <location>
        <begin position="238"/>
        <end position="281"/>
    </location>
</feature>
<dbReference type="HAMAP" id="MF_00061">
    <property type="entry name" value="IspE"/>
    <property type="match status" value="1"/>
</dbReference>
<keyword evidence="13" id="KW-1185">Reference proteome</keyword>
<dbReference type="InterPro" id="IPR036554">
    <property type="entry name" value="GHMP_kinase_C_sf"/>
</dbReference>
<comment type="function">
    <text evidence="9">Catalyzes the phosphorylation of the position 2 hydroxy group of 4-diphosphocytidyl-2C-methyl-D-erythritol.</text>
</comment>
<dbReference type="PANTHER" id="PTHR43527">
    <property type="entry name" value="4-DIPHOSPHOCYTIDYL-2-C-METHYL-D-ERYTHRITOL KINASE, CHLOROPLASTIC"/>
    <property type="match status" value="1"/>
</dbReference>
<comment type="similarity">
    <text evidence="1 9">Belongs to the GHMP kinase family. IspE subfamily.</text>
</comment>
<keyword evidence="6 9" id="KW-0418">Kinase</keyword>
<protein>
    <recommendedName>
        <fullName evidence="3 9">4-diphosphocytidyl-2-C-methyl-D-erythritol kinase</fullName>
        <shortName evidence="9">CMK</shortName>
        <ecNumber evidence="2 9">2.7.1.148</ecNumber>
    </recommendedName>
    <alternativeName>
        <fullName evidence="8 9">4-(cytidine-5'-diphospho)-2-C-methyl-D-erythritol kinase</fullName>
    </alternativeName>
</protein>
<dbReference type="Gene3D" id="3.30.70.890">
    <property type="entry name" value="GHMP kinase, C-terminal domain"/>
    <property type="match status" value="1"/>
</dbReference>
<feature type="active site" evidence="9">
    <location>
        <position position="23"/>
    </location>
</feature>
<dbReference type="InterPro" id="IPR006204">
    <property type="entry name" value="GHMP_kinase_N_dom"/>
</dbReference>
<keyword evidence="9" id="KW-0414">Isoprene biosynthesis</keyword>
<dbReference type="EMBL" id="AP024233">
    <property type="protein sequence ID" value="BCO08929.1"/>
    <property type="molecule type" value="Genomic_DNA"/>
</dbReference>
<dbReference type="InterPro" id="IPR020568">
    <property type="entry name" value="Ribosomal_Su5_D2-typ_SF"/>
</dbReference>
<dbReference type="GO" id="GO:0016114">
    <property type="term" value="P:terpenoid biosynthetic process"/>
    <property type="evidence" value="ECO:0007669"/>
    <property type="project" value="UniProtKB-UniRule"/>
</dbReference>
<dbReference type="RefSeq" id="WP_267928812.1">
    <property type="nucleotide sequence ID" value="NZ_AP024233.1"/>
</dbReference>
<feature type="binding site" evidence="9">
    <location>
        <begin position="109"/>
        <end position="119"/>
    </location>
    <ligand>
        <name>ATP</name>
        <dbReference type="ChEBI" id="CHEBI:30616"/>
    </ligand>
</feature>
<dbReference type="PANTHER" id="PTHR43527:SF2">
    <property type="entry name" value="4-DIPHOSPHOCYTIDYL-2-C-METHYL-D-ERYTHRITOL KINASE, CHLOROPLASTIC"/>
    <property type="match status" value="1"/>
</dbReference>
<accession>A0A915XHQ2</accession>
<gene>
    <name evidence="9 12" type="primary">ispE</name>
    <name evidence="12" type="ORF">GF1_13050</name>
</gene>
<feature type="domain" description="GHMP kinase N-terminal" evidence="10">
    <location>
        <begin position="77"/>
        <end position="156"/>
    </location>
</feature>
<dbReference type="AlphaFoldDB" id="A0A915XHQ2"/>
<evidence type="ECO:0000256" key="4">
    <source>
        <dbReference type="ARBA" id="ARBA00022679"/>
    </source>
</evidence>
<evidence type="ECO:0000256" key="6">
    <source>
        <dbReference type="ARBA" id="ARBA00022777"/>
    </source>
</evidence>
<evidence type="ECO:0000259" key="11">
    <source>
        <dbReference type="Pfam" id="PF08544"/>
    </source>
</evidence>
<evidence type="ECO:0000313" key="13">
    <source>
        <dbReference type="Proteomes" id="UP001063350"/>
    </source>
</evidence>
<organism evidence="12 13">
    <name type="scientific">Desulfolithobacter dissulfuricans</name>
    <dbReference type="NCBI Taxonomy" id="2795293"/>
    <lineage>
        <taxon>Bacteria</taxon>
        <taxon>Pseudomonadati</taxon>
        <taxon>Thermodesulfobacteriota</taxon>
        <taxon>Desulfobulbia</taxon>
        <taxon>Desulfobulbales</taxon>
        <taxon>Desulfobulbaceae</taxon>
        <taxon>Desulfolithobacter</taxon>
    </lineage>
</organism>
<dbReference type="InterPro" id="IPR014721">
    <property type="entry name" value="Ribsml_uS5_D2-typ_fold_subgr"/>
</dbReference>
<evidence type="ECO:0000256" key="8">
    <source>
        <dbReference type="ARBA" id="ARBA00032554"/>
    </source>
</evidence>
<evidence type="ECO:0000256" key="3">
    <source>
        <dbReference type="ARBA" id="ARBA00017473"/>
    </source>
</evidence>
<evidence type="ECO:0000256" key="5">
    <source>
        <dbReference type="ARBA" id="ARBA00022741"/>
    </source>
</evidence>
<reference evidence="12" key="1">
    <citation type="submission" date="2020-12" db="EMBL/GenBank/DDBJ databases">
        <title>Desulfobium dissulfuricans gen. nov., sp. nov., a novel mesophilic, sulfate-reducing bacterium isolated from a deep-sea hydrothermal vent.</title>
        <authorList>
            <person name="Hashimoto Y."/>
            <person name="Tame A."/>
            <person name="Sawayama S."/>
            <person name="Miyazaki J."/>
            <person name="Takai K."/>
            <person name="Nakagawa S."/>
        </authorList>
    </citation>
    <scope>NUCLEOTIDE SEQUENCE</scope>
    <source>
        <strain evidence="12">GF1</strain>
    </source>
</reference>
<feature type="active site" evidence="9">
    <location>
        <position position="151"/>
    </location>
</feature>
<evidence type="ECO:0000256" key="7">
    <source>
        <dbReference type="ARBA" id="ARBA00022840"/>
    </source>
</evidence>
<keyword evidence="4 9" id="KW-0808">Transferase</keyword>
<dbReference type="GO" id="GO:0019288">
    <property type="term" value="P:isopentenyl diphosphate biosynthetic process, methylerythritol 4-phosphate pathway"/>
    <property type="evidence" value="ECO:0007669"/>
    <property type="project" value="UniProtKB-UniRule"/>
</dbReference>
<dbReference type="InterPro" id="IPR013750">
    <property type="entry name" value="GHMP_kinase_C_dom"/>
</dbReference>
<dbReference type="InterPro" id="IPR004424">
    <property type="entry name" value="IspE"/>
</dbReference>
<evidence type="ECO:0000259" key="10">
    <source>
        <dbReference type="Pfam" id="PF00288"/>
    </source>
</evidence>
<sequence>MAETTPPSGGIRAGELILPAPAKINLHLRIVGRREDGYHLLSTLMQKIDLADEVTLRPREGIVLRCPDSDLPEDETNLAWRAAELFRQTVGARLAGSFGVEITLKKRIPVAAGLGGGSSDAAAVLLGLDRLFGTSCTREELIGMGVRLGADVPFFVVPEEAVWASGIGEVLEPAPVLGETLVLLVNPGFSVSTRWAFETFALTAPKNIFNLTSSQNKSRAQPGKNLDFSGEREGGYLVNDLETVTVTRYPEIQTIKERLVRGGAVGAMMSGSGATVFGLFPYALRKRAEVCYADLRQDYPLTYLVDARHRAVQ</sequence>
<proteinExistence type="inferred from homology"/>
<dbReference type="NCBIfam" id="NF011202">
    <property type="entry name" value="PRK14608.1"/>
    <property type="match status" value="1"/>
</dbReference>
<dbReference type="Pfam" id="PF08544">
    <property type="entry name" value="GHMP_kinases_C"/>
    <property type="match status" value="1"/>
</dbReference>
<dbReference type="GO" id="GO:0005524">
    <property type="term" value="F:ATP binding"/>
    <property type="evidence" value="ECO:0007669"/>
    <property type="project" value="UniProtKB-UniRule"/>
</dbReference>
<dbReference type="Pfam" id="PF00288">
    <property type="entry name" value="GHMP_kinases_N"/>
    <property type="match status" value="1"/>
</dbReference>
<name>A0A915XHQ2_9BACT</name>
<evidence type="ECO:0000256" key="2">
    <source>
        <dbReference type="ARBA" id="ARBA00012052"/>
    </source>
</evidence>
<dbReference type="EC" id="2.7.1.148" evidence="2 9"/>